<evidence type="ECO:0000313" key="2">
    <source>
        <dbReference type="EMBL" id="KYO51540.1"/>
    </source>
</evidence>
<gene>
    <name evidence="2" type="ORF">AUP44_08455</name>
</gene>
<comment type="caution">
    <text evidence="2">The sequence shown here is derived from an EMBL/GenBank/DDBJ whole genome shotgun (WGS) entry which is preliminary data.</text>
</comment>
<evidence type="ECO:0000313" key="3">
    <source>
        <dbReference type="Proteomes" id="UP000075787"/>
    </source>
</evidence>
<organism evidence="2 3">
    <name type="scientific">Tistrella mobilis</name>
    <dbReference type="NCBI Taxonomy" id="171437"/>
    <lineage>
        <taxon>Bacteria</taxon>
        <taxon>Pseudomonadati</taxon>
        <taxon>Pseudomonadota</taxon>
        <taxon>Alphaproteobacteria</taxon>
        <taxon>Geminicoccales</taxon>
        <taxon>Geminicoccaceae</taxon>
        <taxon>Tistrella</taxon>
    </lineage>
</organism>
<feature type="region of interest" description="Disordered" evidence="1">
    <location>
        <begin position="46"/>
        <end position="67"/>
    </location>
</feature>
<name>A0A162KL59_9PROT</name>
<accession>A0A162KL59</accession>
<reference evidence="2 3" key="1">
    <citation type="submission" date="2015-12" db="EMBL/GenBank/DDBJ databases">
        <title>Genome sequence of Tistrella mobilis MCCC 1A02139.</title>
        <authorList>
            <person name="Lu L."/>
            <person name="Lai Q."/>
            <person name="Shao Z."/>
            <person name="Qian P."/>
        </authorList>
    </citation>
    <scope>NUCLEOTIDE SEQUENCE [LARGE SCALE GENOMIC DNA]</scope>
    <source>
        <strain evidence="2 3">MCCC 1A02139</strain>
    </source>
</reference>
<feature type="compositionally biased region" description="Low complexity" evidence="1">
    <location>
        <begin position="46"/>
        <end position="65"/>
    </location>
</feature>
<sequence length="81" mass="8646">MSVEDLTTEYRCVHDLLLDRGVKIGFDLGGTHIPDGEICEEIDCQPGRSATPAPAAPGASSAGNPIEDVTDALRSFNRLFD</sequence>
<evidence type="ECO:0000256" key="1">
    <source>
        <dbReference type="SAM" id="MobiDB-lite"/>
    </source>
</evidence>
<proteinExistence type="predicted"/>
<dbReference type="AlphaFoldDB" id="A0A162KL59"/>
<protein>
    <submittedName>
        <fullName evidence="2">Uncharacterized protein</fullName>
    </submittedName>
</protein>
<dbReference type="Proteomes" id="UP000075787">
    <property type="component" value="Unassembled WGS sequence"/>
</dbReference>
<dbReference type="EMBL" id="LPZR01000171">
    <property type="protein sequence ID" value="KYO51540.1"/>
    <property type="molecule type" value="Genomic_DNA"/>
</dbReference>